<sequence>MNERLNEINPPNTPESKMQRGSGGAGGAGYHLGTSPNPSLDSSPRLSKASMLEDSEFLLQYIQASVDVDTLIVMGQSLVVNGDISTRILQWIVAPTSGTLWIEDPHGLEQPGQNTLV</sequence>
<feature type="region of interest" description="Disordered" evidence="1">
    <location>
        <begin position="1"/>
        <end position="46"/>
    </location>
</feature>
<dbReference type="OrthoDB" id="4840035at2759"/>
<dbReference type="Proteomes" id="UP000008177">
    <property type="component" value="Unplaced contigs"/>
</dbReference>
<evidence type="ECO:0000313" key="3">
    <source>
        <dbReference type="Proteomes" id="UP000008177"/>
    </source>
</evidence>
<reference evidence="3" key="1">
    <citation type="journal article" date="2011" name="PLoS Genet.">
        <title>Genomic analysis of the necrotrophic fungal pathogens Sclerotinia sclerotiorum and Botrytis cinerea.</title>
        <authorList>
            <person name="Amselem J."/>
            <person name="Cuomo C.A."/>
            <person name="van Kan J.A."/>
            <person name="Viaud M."/>
            <person name="Benito E.P."/>
            <person name="Couloux A."/>
            <person name="Coutinho P.M."/>
            <person name="de Vries R.P."/>
            <person name="Dyer P.S."/>
            <person name="Fillinger S."/>
            <person name="Fournier E."/>
            <person name="Gout L."/>
            <person name="Hahn M."/>
            <person name="Kohn L."/>
            <person name="Lapalu N."/>
            <person name="Plummer K.M."/>
            <person name="Pradier J.M."/>
            <person name="Quevillon E."/>
            <person name="Sharon A."/>
            <person name="Simon A."/>
            <person name="ten Have A."/>
            <person name="Tudzynski B."/>
            <person name="Tudzynski P."/>
            <person name="Wincker P."/>
            <person name="Andrew M."/>
            <person name="Anthouard V."/>
            <person name="Beever R.E."/>
            <person name="Beffa R."/>
            <person name="Benoit I."/>
            <person name="Bouzid O."/>
            <person name="Brault B."/>
            <person name="Chen Z."/>
            <person name="Choquer M."/>
            <person name="Collemare J."/>
            <person name="Cotton P."/>
            <person name="Danchin E.G."/>
            <person name="Da Silva C."/>
            <person name="Gautier A."/>
            <person name="Giraud C."/>
            <person name="Giraud T."/>
            <person name="Gonzalez C."/>
            <person name="Grossetete S."/>
            <person name="Guldener U."/>
            <person name="Henrissat B."/>
            <person name="Howlett B.J."/>
            <person name="Kodira C."/>
            <person name="Kretschmer M."/>
            <person name="Lappartient A."/>
            <person name="Leroch M."/>
            <person name="Levis C."/>
            <person name="Mauceli E."/>
            <person name="Neuveglise C."/>
            <person name="Oeser B."/>
            <person name="Pearson M."/>
            <person name="Poulain J."/>
            <person name="Poussereau N."/>
            <person name="Quesneville H."/>
            <person name="Rascle C."/>
            <person name="Schumacher J."/>
            <person name="Segurens B."/>
            <person name="Sexton A."/>
            <person name="Silva E."/>
            <person name="Sirven C."/>
            <person name="Soanes D.M."/>
            <person name="Talbot N.J."/>
            <person name="Templeton M."/>
            <person name="Yandava C."/>
            <person name="Yarden O."/>
            <person name="Zeng Q."/>
            <person name="Rollins J.A."/>
            <person name="Lebrun M.H."/>
            <person name="Dickman M."/>
        </authorList>
    </citation>
    <scope>NUCLEOTIDE SEQUENCE [LARGE SCALE GENOMIC DNA]</scope>
    <source>
        <strain evidence="3">T4</strain>
    </source>
</reference>
<accession>G2YB65</accession>
<gene>
    <name evidence="2" type="ORF">BofuT4_P026540.1</name>
</gene>
<dbReference type="STRING" id="999810.G2YB65"/>
<evidence type="ECO:0000256" key="1">
    <source>
        <dbReference type="SAM" id="MobiDB-lite"/>
    </source>
</evidence>
<protein>
    <submittedName>
        <fullName evidence="2">Uncharacterized protein</fullName>
    </submittedName>
</protein>
<name>G2YB65_BOTF4</name>
<feature type="compositionally biased region" description="Gly residues" evidence="1">
    <location>
        <begin position="21"/>
        <end position="30"/>
    </location>
</feature>
<proteinExistence type="predicted"/>
<dbReference type="HOGENOM" id="CLU_2263346_0_0_1"/>
<dbReference type="AlphaFoldDB" id="G2YB65"/>
<feature type="compositionally biased region" description="Polar residues" evidence="1">
    <location>
        <begin position="34"/>
        <end position="45"/>
    </location>
</feature>
<dbReference type="EMBL" id="FQ790309">
    <property type="protein sequence ID" value="CCD34456.1"/>
    <property type="molecule type" value="Genomic_DNA"/>
</dbReference>
<evidence type="ECO:0000313" key="2">
    <source>
        <dbReference type="EMBL" id="CCD34456.1"/>
    </source>
</evidence>
<organism evidence="2 3">
    <name type="scientific">Botryotinia fuckeliana (strain T4)</name>
    <name type="common">Noble rot fungus</name>
    <name type="synonym">Botrytis cinerea</name>
    <dbReference type="NCBI Taxonomy" id="999810"/>
    <lineage>
        <taxon>Eukaryota</taxon>
        <taxon>Fungi</taxon>
        <taxon>Dikarya</taxon>
        <taxon>Ascomycota</taxon>
        <taxon>Pezizomycotina</taxon>
        <taxon>Leotiomycetes</taxon>
        <taxon>Helotiales</taxon>
        <taxon>Sclerotiniaceae</taxon>
        <taxon>Botrytis</taxon>
    </lineage>
</organism>
<dbReference type="InParanoid" id="G2YB65"/>